<reference evidence="2 3" key="1">
    <citation type="submission" date="2023-06" db="EMBL/GenBank/DDBJ databases">
        <title>Roseiconus lacunae JC819 isolated from Gulf of Mannar region, Tamil Nadu.</title>
        <authorList>
            <person name="Pk S."/>
            <person name="Ch S."/>
            <person name="Ch V.R."/>
        </authorList>
    </citation>
    <scope>NUCLEOTIDE SEQUENCE [LARGE SCALE GENOMIC DNA]</scope>
    <source>
        <strain evidence="2 3">JC819</strain>
    </source>
</reference>
<dbReference type="EMBL" id="JASZZN010000001">
    <property type="protein sequence ID" value="MDM4013924.1"/>
    <property type="molecule type" value="Genomic_DNA"/>
</dbReference>
<gene>
    <name evidence="2" type="ORF">QTN89_00685</name>
</gene>
<comment type="caution">
    <text evidence="2">The sequence shown here is derived from an EMBL/GenBank/DDBJ whole genome shotgun (WGS) entry which is preliminary data.</text>
</comment>
<feature type="chain" id="PRO_5046390863" evidence="1">
    <location>
        <begin position="21"/>
        <end position="113"/>
    </location>
</feature>
<keyword evidence="1" id="KW-0732">Signal</keyword>
<name>A0ABT7PC99_9BACT</name>
<dbReference type="RefSeq" id="WP_149495179.1">
    <property type="nucleotide sequence ID" value="NZ_CP141221.1"/>
</dbReference>
<evidence type="ECO:0000313" key="2">
    <source>
        <dbReference type="EMBL" id="MDM4013924.1"/>
    </source>
</evidence>
<dbReference type="Proteomes" id="UP001239462">
    <property type="component" value="Unassembled WGS sequence"/>
</dbReference>
<accession>A0ABT7PC99</accession>
<organism evidence="2 3">
    <name type="scientific">Roseiconus lacunae</name>
    <dbReference type="NCBI Taxonomy" id="2605694"/>
    <lineage>
        <taxon>Bacteria</taxon>
        <taxon>Pseudomonadati</taxon>
        <taxon>Planctomycetota</taxon>
        <taxon>Planctomycetia</taxon>
        <taxon>Pirellulales</taxon>
        <taxon>Pirellulaceae</taxon>
        <taxon>Roseiconus</taxon>
    </lineage>
</organism>
<sequence>MQKVSVAVCLVAIVLGSFLAAGVNAEYKPGAEPEIITRVYKVGALPIYRPKKGVSFDMLMAFIQSSVSPNDWEAKGGHSTMAPYPQNLCLIVSTTGKNHDKIVDLVERFSEKD</sequence>
<keyword evidence="3" id="KW-1185">Reference proteome</keyword>
<evidence type="ECO:0000256" key="1">
    <source>
        <dbReference type="SAM" id="SignalP"/>
    </source>
</evidence>
<proteinExistence type="predicted"/>
<feature type="signal peptide" evidence="1">
    <location>
        <begin position="1"/>
        <end position="20"/>
    </location>
</feature>
<evidence type="ECO:0000313" key="3">
    <source>
        <dbReference type="Proteomes" id="UP001239462"/>
    </source>
</evidence>
<protein>
    <submittedName>
        <fullName evidence="2">Uncharacterized protein</fullName>
    </submittedName>
</protein>